<sequence length="115" mass="12963">MKLVVSVIFLLIFFAFDDVVAEKCSKTPLTIRKDFISNCRDLNLGLIHCLVAWFAFKGAFSGRDPATVVSKHYHAAILYVTLHSSQGRSFSILVWDLPIACYTRIQFCLLHALVV</sequence>
<evidence type="ECO:0000313" key="2">
    <source>
        <dbReference type="EnsemblMetazoa" id="Aqu2.1.37189_001"/>
    </source>
</evidence>
<dbReference type="InParanoid" id="A0A1X7VBS1"/>
<proteinExistence type="predicted"/>
<dbReference type="AlphaFoldDB" id="A0A1X7VBS1"/>
<reference evidence="2" key="1">
    <citation type="submission" date="2017-05" db="UniProtKB">
        <authorList>
            <consortium name="EnsemblMetazoa"/>
        </authorList>
    </citation>
    <scope>IDENTIFICATION</scope>
</reference>
<feature type="signal peptide" evidence="1">
    <location>
        <begin position="1"/>
        <end position="21"/>
    </location>
</feature>
<feature type="chain" id="PRO_5013253944" evidence="1">
    <location>
        <begin position="22"/>
        <end position="115"/>
    </location>
</feature>
<dbReference type="OrthoDB" id="10028716at2759"/>
<dbReference type="EnsemblMetazoa" id="Aqu2.1.37189_001">
    <property type="protein sequence ID" value="Aqu2.1.37189_001"/>
    <property type="gene ID" value="Aqu2.1.37189"/>
</dbReference>
<evidence type="ECO:0000256" key="1">
    <source>
        <dbReference type="SAM" id="SignalP"/>
    </source>
</evidence>
<protein>
    <submittedName>
        <fullName evidence="2">Uncharacterized protein</fullName>
    </submittedName>
</protein>
<name>A0A1X7VBS1_AMPQE</name>
<organism evidence="2">
    <name type="scientific">Amphimedon queenslandica</name>
    <name type="common">Sponge</name>
    <dbReference type="NCBI Taxonomy" id="400682"/>
    <lineage>
        <taxon>Eukaryota</taxon>
        <taxon>Metazoa</taxon>
        <taxon>Porifera</taxon>
        <taxon>Demospongiae</taxon>
        <taxon>Heteroscleromorpha</taxon>
        <taxon>Haplosclerida</taxon>
        <taxon>Niphatidae</taxon>
        <taxon>Amphimedon</taxon>
    </lineage>
</organism>
<accession>A0A1X7VBS1</accession>
<keyword evidence="1" id="KW-0732">Signal</keyword>